<feature type="compositionally biased region" description="Polar residues" evidence="1">
    <location>
        <begin position="186"/>
        <end position="196"/>
    </location>
</feature>
<dbReference type="PANTHER" id="PTHR38700:SF1">
    <property type="entry name" value="PH DOMAIN-CONTAINING PROTEIN"/>
    <property type="match status" value="1"/>
</dbReference>
<dbReference type="OrthoDB" id="43122at2759"/>
<reference evidence="2 3" key="1">
    <citation type="submission" date="2017-03" db="EMBL/GenBank/DDBJ databases">
        <title>Genomes of endolithic fungi from Antarctica.</title>
        <authorList>
            <person name="Coleine C."/>
            <person name="Masonjones S."/>
            <person name="Stajich J.E."/>
        </authorList>
    </citation>
    <scope>NUCLEOTIDE SEQUENCE [LARGE SCALE GENOMIC DNA]</scope>
    <source>
        <strain evidence="2 3">CCFEE 6315</strain>
    </source>
</reference>
<feature type="compositionally biased region" description="Basic and acidic residues" evidence="1">
    <location>
        <begin position="38"/>
        <end position="47"/>
    </location>
</feature>
<gene>
    <name evidence="2" type="ORF">B0A50_06380</name>
</gene>
<feature type="compositionally biased region" description="Polar residues" evidence="1">
    <location>
        <begin position="689"/>
        <end position="698"/>
    </location>
</feature>
<feature type="compositionally biased region" description="Polar residues" evidence="1">
    <location>
        <begin position="145"/>
        <end position="161"/>
    </location>
</feature>
<dbReference type="Gene3D" id="3.10.20.90">
    <property type="entry name" value="Phosphatidylinositol 3-kinase Catalytic Subunit, Chain A, domain 1"/>
    <property type="match status" value="1"/>
</dbReference>
<comment type="caution">
    <text evidence="2">The sequence shown here is derived from an EMBL/GenBank/DDBJ whole genome shotgun (WGS) entry which is preliminary data.</text>
</comment>
<dbReference type="InterPro" id="IPR011993">
    <property type="entry name" value="PH-like_dom_sf"/>
</dbReference>
<feature type="region of interest" description="Disordered" evidence="1">
    <location>
        <begin position="1"/>
        <end position="196"/>
    </location>
</feature>
<dbReference type="EMBL" id="NAJL01000042">
    <property type="protein sequence ID" value="TKA24620.1"/>
    <property type="molecule type" value="Genomic_DNA"/>
</dbReference>
<proteinExistence type="predicted"/>
<evidence type="ECO:0000313" key="3">
    <source>
        <dbReference type="Proteomes" id="UP000308549"/>
    </source>
</evidence>
<evidence type="ECO:0000256" key="1">
    <source>
        <dbReference type="SAM" id="MobiDB-lite"/>
    </source>
</evidence>
<keyword evidence="3" id="KW-1185">Reference proteome</keyword>
<protein>
    <recommendedName>
        <fullName evidence="4">PH domain-containing protein</fullName>
    </recommendedName>
</protein>
<feature type="region of interest" description="Disordered" evidence="1">
    <location>
        <begin position="514"/>
        <end position="886"/>
    </location>
</feature>
<organism evidence="2 3">
    <name type="scientific">Salinomyces thailandicus</name>
    <dbReference type="NCBI Taxonomy" id="706561"/>
    <lineage>
        <taxon>Eukaryota</taxon>
        <taxon>Fungi</taxon>
        <taxon>Dikarya</taxon>
        <taxon>Ascomycota</taxon>
        <taxon>Pezizomycotina</taxon>
        <taxon>Dothideomycetes</taxon>
        <taxon>Dothideomycetidae</taxon>
        <taxon>Mycosphaerellales</taxon>
        <taxon>Teratosphaeriaceae</taxon>
        <taxon>Salinomyces</taxon>
    </lineage>
</organism>
<dbReference type="AlphaFoldDB" id="A0A4U0TR91"/>
<evidence type="ECO:0008006" key="4">
    <source>
        <dbReference type="Google" id="ProtNLM"/>
    </source>
</evidence>
<feature type="compositionally biased region" description="Basic and acidic residues" evidence="1">
    <location>
        <begin position="591"/>
        <end position="601"/>
    </location>
</feature>
<feature type="compositionally biased region" description="Polar residues" evidence="1">
    <location>
        <begin position="668"/>
        <end position="680"/>
    </location>
</feature>
<feature type="compositionally biased region" description="Basic and acidic residues" evidence="1">
    <location>
        <begin position="609"/>
        <end position="627"/>
    </location>
</feature>
<sequence length="910" mass="99427">MADSQTSSAGPRISRYRSQRRAQQQTQESTPPILDAPADEKADEGLARSRSRYHRKDANGRPTTARHATARDQEHIIVGQGREIREESLSQDESKSLPSRYASRRGHARRASPPAQAGAHDTPLVDDAYGTPVRRSLEHDPHRTPSITSPQGNSPLTQTPSGELFPPLRPKPAQASSKPILRDGPPQSSEIKATKSVSEFPVYDDGDSSGGSCFGLFKRKRGDATEQTPIARPTAANNGARARKAGGGGVAGREIPQSAVNASDRRVVVRFGDIERPFTITPSTTPVDVINSAATVFATRVSVKSAVMLEHFKTAGVQRPLRRYERIRDVVNSWDNDRENCLLLVDPGTGTSEVELSTTGVPATKPKKPQDWLLFYSQRPGKWEKRFIILHPSGQITQQKDLSKPQSQENVAHLSDFDIYTPTETKMKKLIKPPKRFCYAIKSQQRSMMFESTQNFVHFLCTSDKATADSFYTAVQGWRSWYLVNIMGEGEKTQGHPTGFVEPSAVRGTRDVAREAANDSQKAVGSNDPEHRLGSFRPLTDAAEFENGRPLRSQRSTEHAMRPASSGAGKLPARQLSSARRGNQHPPIVTSKREQLADHEPLANLAKQRSADRSVDHARGDSDDFAKDGLLGRSYTHRGTEHAERERTQDQAYPTGRNLLNPVHDLRPSSQDSLRRTVSTRAARDTNYNHKPNPNLTTDLRRNASTRKPPISSITADLQRSGSKRLAPEKPLIDLTPETYEPPQHSMKGKGKGYRPTQVGPGGLIASVPSPEDPLGVPPSTDWRARSGKSRSPAGGGGGGGGSSSGYIADTTIRAREDLRLGGGGSPLLSQHHHYQQQQQQHSPDLGAGPFTGEGLLAGSQASQGWGGETRGRGVLDGSRARNGPLVALEEPSQFVEGSLLRLAERERER</sequence>
<accession>A0A4U0TR91</accession>
<feature type="compositionally biased region" description="Basic and acidic residues" evidence="1">
    <location>
        <begin position="82"/>
        <end position="95"/>
    </location>
</feature>
<evidence type="ECO:0000313" key="2">
    <source>
        <dbReference type="EMBL" id="TKA24620.1"/>
    </source>
</evidence>
<feature type="compositionally biased region" description="Polar residues" evidence="1">
    <location>
        <begin position="712"/>
        <end position="721"/>
    </location>
</feature>
<feature type="compositionally biased region" description="Gly residues" evidence="1">
    <location>
        <begin position="794"/>
        <end position="804"/>
    </location>
</feature>
<name>A0A4U0TR91_9PEZI</name>
<feature type="compositionally biased region" description="Basic and acidic residues" evidence="1">
    <location>
        <begin position="638"/>
        <end position="649"/>
    </location>
</feature>
<dbReference type="Gene3D" id="2.30.29.30">
    <property type="entry name" value="Pleckstrin-homology domain (PH domain)/Phosphotyrosine-binding domain (PTB)"/>
    <property type="match status" value="1"/>
</dbReference>
<dbReference type="PANTHER" id="PTHR38700">
    <property type="entry name" value="YALI0E22418P"/>
    <property type="match status" value="1"/>
</dbReference>
<dbReference type="Proteomes" id="UP000308549">
    <property type="component" value="Unassembled WGS sequence"/>
</dbReference>